<name>G4YRX2_PHYSP</name>
<organism evidence="1 2">
    <name type="scientific">Phytophthora sojae (strain P6497)</name>
    <name type="common">Soybean stem and root rot agent</name>
    <name type="synonym">Phytophthora megasperma f. sp. glycines</name>
    <dbReference type="NCBI Taxonomy" id="1094619"/>
    <lineage>
        <taxon>Eukaryota</taxon>
        <taxon>Sar</taxon>
        <taxon>Stramenopiles</taxon>
        <taxon>Oomycota</taxon>
        <taxon>Peronosporomycetes</taxon>
        <taxon>Peronosporales</taxon>
        <taxon>Peronosporaceae</taxon>
        <taxon>Phytophthora</taxon>
    </lineage>
</organism>
<dbReference type="Proteomes" id="UP000002640">
    <property type="component" value="Unassembled WGS sequence"/>
</dbReference>
<accession>G4YRX2</accession>
<dbReference type="AlphaFoldDB" id="G4YRX2"/>
<feature type="non-terminal residue" evidence="1">
    <location>
        <position position="1"/>
    </location>
</feature>
<dbReference type="RefSeq" id="XP_009518237.1">
    <property type="nucleotide sequence ID" value="XM_009519942.1"/>
</dbReference>
<dbReference type="OMA" id="ERLCWND"/>
<sequence length="265" mass="29246">LTIKVGQPYSNSRTAYGAPIVFEFQHGEGYGVLRAQIDSKIAAFTDITWESDAPILFKSFANASQAAFVAFASSQHEFADRINRLGKQAARRKTGQADFQLDVFIYVQRKNTTSGIRRVTEARVEASAAAISELLEREGDNMTYGPASQRYWAISHARQPEGTSLEPPTSATFAQLQRIDALQSEMSTSAAMAEQHQNESHQHQFVRVGCRLNGGVIDLDLDVADLRRAVGLPSYDLFPAFRPDLEHTTPAVNASDVDHTESIQQ</sequence>
<keyword evidence="2" id="KW-1185">Reference proteome</keyword>
<evidence type="ECO:0000313" key="2">
    <source>
        <dbReference type="Proteomes" id="UP000002640"/>
    </source>
</evidence>
<proteinExistence type="predicted"/>
<dbReference type="EMBL" id="JH159152">
    <property type="protein sequence ID" value="EGZ22949.1"/>
    <property type="molecule type" value="Genomic_DNA"/>
</dbReference>
<gene>
    <name evidence="1" type="ORF">PHYSODRAFT_479191</name>
</gene>
<dbReference type="KEGG" id="psoj:PHYSODRAFT_479191"/>
<dbReference type="GeneID" id="20655099"/>
<dbReference type="InParanoid" id="G4YRX2"/>
<evidence type="ECO:0000313" key="1">
    <source>
        <dbReference type="EMBL" id="EGZ22949.1"/>
    </source>
</evidence>
<protein>
    <submittedName>
        <fullName evidence="1">Uncharacterized protein</fullName>
    </submittedName>
</protein>
<reference evidence="1 2" key="1">
    <citation type="journal article" date="2006" name="Science">
        <title>Phytophthora genome sequences uncover evolutionary origins and mechanisms of pathogenesis.</title>
        <authorList>
            <person name="Tyler B.M."/>
            <person name="Tripathy S."/>
            <person name="Zhang X."/>
            <person name="Dehal P."/>
            <person name="Jiang R.H."/>
            <person name="Aerts A."/>
            <person name="Arredondo F.D."/>
            <person name="Baxter L."/>
            <person name="Bensasson D."/>
            <person name="Beynon J.L."/>
            <person name="Chapman J."/>
            <person name="Damasceno C.M."/>
            <person name="Dorrance A.E."/>
            <person name="Dou D."/>
            <person name="Dickerman A.W."/>
            <person name="Dubchak I.L."/>
            <person name="Garbelotto M."/>
            <person name="Gijzen M."/>
            <person name="Gordon S.G."/>
            <person name="Govers F."/>
            <person name="Grunwald N.J."/>
            <person name="Huang W."/>
            <person name="Ivors K.L."/>
            <person name="Jones R.W."/>
            <person name="Kamoun S."/>
            <person name="Krampis K."/>
            <person name="Lamour K.H."/>
            <person name="Lee M.K."/>
            <person name="McDonald W.H."/>
            <person name="Medina M."/>
            <person name="Meijer H.J."/>
            <person name="Nordberg E.K."/>
            <person name="Maclean D.J."/>
            <person name="Ospina-Giraldo M.D."/>
            <person name="Morris P.F."/>
            <person name="Phuntumart V."/>
            <person name="Putnam N.H."/>
            <person name="Rash S."/>
            <person name="Rose J.K."/>
            <person name="Sakihama Y."/>
            <person name="Salamov A.A."/>
            <person name="Savidor A."/>
            <person name="Scheuring C.F."/>
            <person name="Smith B.M."/>
            <person name="Sobral B.W."/>
            <person name="Terry A."/>
            <person name="Torto-Alalibo T.A."/>
            <person name="Win J."/>
            <person name="Xu Z."/>
            <person name="Zhang H."/>
            <person name="Grigoriev I.V."/>
            <person name="Rokhsar D.S."/>
            <person name="Boore J.L."/>
        </authorList>
    </citation>
    <scope>NUCLEOTIDE SEQUENCE [LARGE SCALE GENOMIC DNA]</scope>
    <source>
        <strain evidence="1 2">P6497</strain>
    </source>
</reference>